<dbReference type="GO" id="GO:0005744">
    <property type="term" value="C:TIM23 mitochondrial import inner membrane translocase complex"/>
    <property type="evidence" value="ECO:0007669"/>
    <property type="project" value="TreeGrafter"/>
</dbReference>
<evidence type="ECO:0000256" key="2">
    <source>
        <dbReference type="ARBA" id="ARBA00022692"/>
    </source>
</evidence>
<comment type="subcellular location">
    <subcellularLocation>
        <location evidence="1">Membrane</location>
        <topology evidence="1">Multi-pass membrane protein</topology>
    </subcellularLocation>
</comment>
<reference evidence="7" key="1">
    <citation type="submission" date="2021-01" db="EMBL/GenBank/DDBJ databases">
        <authorList>
            <person name="Corre E."/>
            <person name="Pelletier E."/>
            <person name="Niang G."/>
            <person name="Scheremetjew M."/>
            <person name="Finn R."/>
            <person name="Kale V."/>
            <person name="Holt S."/>
            <person name="Cochrane G."/>
            <person name="Meng A."/>
            <person name="Brown T."/>
            <person name="Cohen L."/>
        </authorList>
    </citation>
    <scope>NUCLEOTIDE SEQUENCE</scope>
    <source>
        <strain evidence="7">CCMP3276</strain>
    </source>
</reference>
<evidence type="ECO:0000313" key="6">
    <source>
        <dbReference type="EMBL" id="CAD8724091.1"/>
    </source>
</evidence>
<evidence type="ECO:0000256" key="5">
    <source>
        <dbReference type="SAM" id="MobiDB-lite"/>
    </source>
</evidence>
<sequence>MSFYGESGRGEDRDGGRSGFEFDSGFMNIDDDDDEKLASYTGGFLNSPPPLSRDSASFAGYGAQTSDSSAPSLNYGNLGAIRGLGASGAFGGGYDSDSLDYLFNEDFLDYRKKTWGEQMTYLGGVSYLTGSLAGGAYGFAEAARASRGKSAKLFVNAALNSVGKRATVAAQGMGVCAIMFSAFESIIYRYRNDDLPENYLAAGALSGMLYKSTRGLKTASLWGVGLASIGCGMVYASRQGMYGSRVQGLL</sequence>
<keyword evidence="2" id="KW-0812">Transmembrane</keyword>
<dbReference type="EMBL" id="HBFE01000260">
    <property type="protein sequence ID" value="CAD8724093.1"/>
    <property type="molecule type" value="Transcribed_RNA"/>
</dbReference>
<dbReference type="GO" id="GO:0030150">
    <property type="term" value="P:protein import into mitochondrial matrix"/>
    <property type="evidence" value="ECO:0007669"/>
    <property type="project" value="TreeGrafter"/>
</dbReference>
<name>A0A6T9YNV7_9RHOD</name>
<proteinExistence type="predicted"/>
<evidence type="ECO:0000256" key="1">
    <source>
        <dbReference type="ARBA" id="ARBA00004141"/>
    </source>
</evidence>
<dbReference type="Pfam" id="PF02466">
    <property type="entry name" value="Tim17"/>
    <property type="match status" value="1"/>
</dbReference>
<dbReference type="GO" id="GO:0008320">
    <property type="term" value="F:protein transmembrane transporter activity"/>
    <property type="evidence" value="ECO:0007669"/>
    <property type="project" value="TreeGrafter"/>
</dbReference>
<evidence type="ECO:0000313" key="7">
    <source>
        <dbReference type="EMBL" id="CAD8724093.1"/>
    </source>
</evidence>
<evidence type="ECO:0000256" key="3">
    <source>
        <dbReference type="ARBA" id="ARBA00022989"/>
    </source>
</evidence>
<dbReference type="InterPro" id="IPR045238">
    <property type="entry name" value="Tim23-like"/>
</dbReference>
<protein>
    <recommendedName>
        <fullName evidence="9">Mitochondrial import inner membrane translocase subunit TIM23</fullName>
    </recommendedName>
</protein>
<evidence type="ECO:0008006" key="9">
    <source>
        <dbReference type="Google" id="ProtNLM"/>
    </source>
</evidence>
<evidence type="ECO:0000313" key="8">
    <source>
        <dbReference type="EMBL" id="CAD8724094.1"/>
    </source>
</evidence>
<dbReference type="PANTHER" id="PTHR15371">
    <property type="entry name" value="TIM23"/>
    <property type="match status" value="1"/>
</dbReference>
<organism evidence="7">
    <name type="scientific">Erythrolobus madagascarensis</name>
    <dbReference type="NCBI Taxonomy" id="708628"/>
    <lineage>
        <taxon>Eukaryota</taxon>
        <taxon>Rhodophyta</taxon>
        <taxon>Bangiophyceae</taxon>
        <taxon>Porphyridiales</taxon>
        <taxon>Porphyridiaceae</taxon>
        <taxon>Erythrolobus</taxon>
    </lineage>
</organism>
<dbReference type="EMBL" id="HBFE01000256">
    <property type="protein sequence ID" value="CAD8724091.1"/>
    <property type="molecule type" value="Transcribed_RNA"/>
</dbReference>
<dbReference type="AlphaFoldDB" id="A0A6T9YNV7"/>
<accession>A0A6T9YNV7</accession>
<gene>
    <name evidence="6" type="ORF">EMAD1354_LOCUS168</name>
    <name evidence="7" type="ORF">EMAD1354_LOCUS170</name>
    <name evidence="8" type="ORF">EMAD1354_LOCUS171</name>
</gene>
<keyword evidence="3" id="KW-1133">Transmembrane helix</keyword>
<keyword evidence="4" id="KW-0472">Membrane</keyword>
<feature type="region of interest" description="Disordered" evidence="5">
    <location>
        <begin position="1"/>
        <end position="27"/>
    </location>
</feature>
<evidence type="ECO:0000256" key="4">
    <source>
        <dbReference type="ARBA" id="ARBA00023136"/>
    </source>
</evidence>
<dbReference type="PANTHER" id="PTHR15371:SF0">
    <property type="entry name" value="SD19278P"/>
    <property type="match status" value="1"/>
</dbReference>
<dbReference type="EMBL" id="HBFE01000261">
    <property type="protein sequence ID" value="CAD8724094.1"/>
    <property type="molecule type" value="Transcribed_RNA"/>
</dbReference>